<dbReference type="AlphaFoldDB" id="A0AAW9W8G8"/>
<gene>
    <name evidence="2" type="ORF">GM535_12315</name>
</gene>
<dbReference type="InterPro" id="IPR016152">
    <property type="entry name" value="PTrfase/Anion_transptr"/>
</dbReference>
<comment type="caution">
    <text evidence="2">The sequence shown here is derived from an EMBL/GenBank/DDBJ whole genome shotgun (WGS) entry which is preliminary data.</text>
</comment>
<reference evidence="2" key="1">
    <citation type="submission" date="2019-11" db="EMBL/GenBank/DDBJ databases">
        <title>Growth characteristics of pneumococcus vary with the chemical composition of the capsule and with environmental conditions.</title>
        <authorList>
            <person name="Tothpal A."/>
            <person name="Desobry K."/>
            <person name="Joshi S."/>
            <person name="Wyllie A.L."/>
            <person name="Weinberger D.M."/>
        </authorList>
    </citation>
    <scope>NUCLEOTIDE SEQUENCE</scope>
    <source>
        <strain evidence="2">Pnumococcus10A</strain>
    </source>
</reference>
<protein>
    <submittedName>
        <fullName evidence="2">PTS fructose transporter subunit IIA</fullName>
    </submittedName>
</protein>
<dbReference type="SUPFAM" id="SSF55804">
    <property type="entry name" value="Phoshotransferase/anion transport protein"/>
    <property type="match status" value="1"/>
</dbReference>
<name>A0AAW9W8G8_STREE</name>
<organism evidence="2 3">
    <name type="scientific">Streptococcus pneumoniae</name>
    <dbReference type="NCBI Taxonomy" id="1313"/>
    <lineage>
        <taxon>Bacteria</taxon>
        <taxon>Bacillati</taxon>
        <taxon>Bacillota</taxon>
        <taxon>Bacilli</taxon>
        <taxon>Lactobacillales</taxon>
        <taxon>Streptococcaceae</taxon>
        <taxon>Streptococcus</taxon>
    </lineage>
</organism>
<dbReference type="EMBL" id="WNHN01000314">
    <property type="protein sequence ID" value="MTV78003.1"/>
    <property type="molecule type" value="Genomic_DNA"/>
</dbReference>
<accession>A0AAW9W8G8</accession>
<dbReference type="Gene3D" id="3.40.930.10">
    <property type="entry name" value="Mannitol-specific EII, Chain A"/>
    <property type="match status" value="1"/>
</dbReference>
<dbReference type="PROSITE" id="PS51094">
    <property type="entry name" value="PTS_EIIA_TYPE_2"/>
    <property type="match status" value="1"/>
</dbReference>
<dbReference type="InterPro" id="IPR002178">
    <property type="entry name" value="PTS_EIIA_type-2_dom"/>
</dbReference>
<proteinExistence type="predicted"/>
<evidence type="ECO:0000313" key="3">
    <source>
        <dbReference type="Proteomes" id="UP000729182"/>
    </source>
</evidence>
<feature type="non-terminal residue" evidence="2">
    <location>
        <position position="1"/>
    </location>
</feature>
<evidence type="ECO:0000259" key="1">
    <source>
        <dbReference type="PROSITE" id="PS51094"/>
    </source>
</evidence>
<sequence>TEAAREHLKTLSLFARKLGNDEVVAKLVRAQTSDDVIAAFC</sequence>
<dbReference type="Proteomes" id="UP000729182">
    <property type="component" value="Unassembled WGS sequence"/>
</dbReference>
<evidence type="ECO:0000313" key="2">
    <source>
        <dbReference type="EMBL" id="MTV78003.1"/>
    </source>
</evidence>
<feature type="domain" description="PTS EIIA type-2" evidence="1">
    <location>
        <begin position="1"/>
        <end position="41"/>
    </location>
</feature>